<feature type="signal peptide" evidence="1">
    <location>
        <begin position="1"/>
        <end position="17"/>
    </location>
</feature>
<dbReference type="EMBL" id="DSOV01000007">
    <property type="protein sequence ID" value="HEN41132.1"/>
    <property type="molecule type" value="Genomic_DNA"/>
</dbReference>
<evidence type="ECO:0000256" key="1">
    <source>
        <dbReference type="SAM" id="SignalP"/>
    </source>
</evidence>
<evidence type="ECO:0000313" key="2">
    <source>
        <dbReference type="EMBL" id="HEN41132.1"/>
    </source>
</evidence>
<organism evidence="2">
    <name type="scientific">Geobacter metallireducens</name>
    <dbReference type="NCBI Taxonomy" id="28232"/>
    <lineage>
        <taxon>Bacteria</taxon>
        <taxon>Pseudomonadati</taxon>
        <taxon>Thermodesulfobacteriota</taxon>
        <taxon>Desulfuromonadia</taxon>
        <taxon>Geobacterales</taxon>
        <taxon>Geobacteraceae</taxon>
        <taxon>Geobacter</taxon>
    </lineage>
</organism>
<name>A0A831U9X0_GEOME</name>
<dbReference type="InterPro" id="IPR011990">
    <property type="entry name" value="TPR-like_helical_dom_sf"/>
</dbReference>
<sequence>MRRIAVAALFCCALALAACSGKGAQELFETAQFEEKQHNFDHARKLYEEIIAKHPQSELAAKARERLNALPPK</sequence>
<feature type="chain" id="PRO_5032635554" description="Lipoprotein" evidence="1">
    <location>
        <begin position="18"/>
        <end position="73"/>
    </location>
</feature>
<accession>A0A831U9X0</accession>
<proteinExistence type="predicted"/>
<dbReference type="PROSITE" id="PS51257">
    <property type="entry name" value="PROKAR_LIPOPROTEIN"/>
    <property type="match status" value="1"/>
</dbReference>
<dbReference type="Gene3D" id="1.25.40.10">
    <property type="entry name" value="Tetratricopeptide repeat domain"/>
    <property type="match status" value="1"/>
</dbReference>
<protein>
    <recommendedName>
        <fullName evidence="3">Lipoprotein</fullName>
    </recommendedName>
</protein>
<comment type="caution">
    <text evidence="2">The sequence shown here is derived from an EMBL/GenBank/DDBJ whole genome shotgun (WGS) entry which is preliminary data.</text>
</comment>
<gene>
    <name evidence="2" type="ORF">ENQ87_01965</name>
</gene>
<dbReference type="AlphaFoldDB" id="A0A831U9X0"/>
<keyword evidence="1" id="KW-0732">Signal</keyword>
<reference evidence="2" key="1">
    <citation type="journal article" date="2020" name="mSystems">
        <title>Genome- and Community-Level Interaction Insights into Carbon Utilization and Element Cycling Functions of Hydrothermarchaeota in Hydrothermal Sediment.</title>
        <authorList>
            <person name="Zhou Z."/>
            <person name="Liu Y."/>
            <person name="Xu W."/>
            <person name="Pan J."/>
            <person name="Luo Z.H."/>
            <person name="Li M."/>
        </authorList>
    </citation>
    <scope>NUCLEOTIDE SEQUENCE [LARGE SCALE GENOMIC DNA]</scope>
    <source>
        <strain evidence="2">SpSt-349</strain>
    </source>
</reference>
<evidence type="ECO:0008006" key="3">
    <source>
        <dbReference type="Google" id="ProtNLM"/>
    </source>
</evidence>